<reference evidence="2 3" key="1">
    <citation type="submission" date="2020-04" db="EMBL/GenBank/DDBJ databases">
        <authorList>
            <person name="Wallbank WR R."/>
            <person name="Pardo Diaz C."/>
            <person name="Kozak K."/>
            <person name="Martin S."/>
            <person name="Jiggins C."/>
            <person name="Moest M."/>
            <person name="Warren A I."/>
            <person name="Byers J.R.P. K."/>
            <person name="Montejo-Kovacevich G."/>
            <person name="Yen C E."/>
        </authorList>
    </citation>
    <scope>NUCLEOTIDE SEQUENCE [LARGE SCALE GENOMIC DNA]</scope>
</reference>
<evidence type="ECO:0000256" key="1">
    <source>
        <dbReference type="SAM" id="MobiDB-lite"/>
    </source>
</evidence>
<evidence type="ECO:0000313" key="2">
    <source>
        <dbReference type="EMBL" id="CAB3244625.1"/>
    </source>
</evidence>
<feature type="compositionally biased region" description="Basic and acidic residues" evidence="1">
    <location>
        <begin position="156"/>
        <end position="166"/>
    </location>
</feature>
<feature type="compositionally biased region" description="Low complexity" evidence="1">
    <location>
        <begin position="72"/>
        <end position="88"/>
    </location>
</feature>
<feature type="compositionally biased region" description="Low complexity" evidence="1">
    <location>
        <begin position="10"/>
        <end position="31"/>
    </location>
</feature>
<evidence type="ECO:0000313" key="3">
    <source>
        <dbReference type="Proteomes" id="UP000494106"/>
    </source>
</evidence>
<name>A0A8S1AH34_ARCPL</name>
<dbReference type="EMBL" id="CADEBC010000522">
    <property type="protein sequence ID" value="CAB3244625.1"/>
    <property type="molecule type" value="Genomic_DNA"/>
</dbReference>
<keyword evidence="3" id="KW-1185">Reference proteome</keyword>
<accession>A0A8S1AH34</accession>
<comment type="caution">
    <text evidence="2">The sequence shown here is derived from an EMBL/GenBank/DDBJ whole genome shotgun (WGS) entry which is preliminary data.</text>
</comment>
<organism evidence="2 3">
    <name type="scientific">Arctia plantaginis</name>
    <name type="common">Wood tiger moth</name>
    <name type="synonym">Phalaena plantaginis</name>
    <dbReference type="NCBI Taxonomy" id="874455"/>
    <lineage>
        <taxon>Eukaryota</taxon>
        <taxon>Metazoa</taxon>
        <taxon>Ecdysozoa</taxon>
        <taxon>Arthropoda</taxon>
        <taxon>Hexapoda</taxon>
        <taxon>Insecta</taxon>
        <taxon>Pterygota</taxon>
        <taxon>Neoptera</taxon>
        <taxon>Endopterygota</taxon>
        <taxon>Lepidoptera</taxon>
        <taxon>Glossata</taxon>
        <taxon>Ditrysia</taxon>
        <taxon>Noctuoidea</taxon>
        <taxon>Erebidae</taxon>
        <taxon>Arctiinae</taxon>
        <taxon>Arctia</taxon>
    </lineage>
</organism>
<sequence>MGTELPKTQDSSGDTDSNSDSENSSSSASSRSEWECSDSKLSPNRKAHFSVTSCDTGLKLKIAAIPPRKLSDSSSSSDSCSKCSSNSSSDDDIPLKTVSKNLPSKCAAKTPPKVKQTNKSDNDEGRKQCDVKDNTTNINNKDKPSATKTNNVKKTKSGESNHDTTLKRSRGRPRTKLACRPWCTSGSPPGALRFFLVAGGGIGVRGKRDWSSPALRN</sequence>
<protein>
    <submittedName>
        <fullName evidence="2">Uncharacterized protein</fullName>
    </submittedName>
</protein>
<feature type="region of interest" description="Disordered" evidence="1">
    <location>
        <begin position="65"/>
        <end position="182"/>
    </location>
</feature>
<feature type="compositionally biased region" description="Basic and acidic residues" evidence="1">
    <location>
        <begin position="118"/>
        <end position="133"/>
    </location>
</feature>
<gene>
    <name evidence="2" type="ORF">APLA_LOCUS10030</name>
</gene>
<dbReference type="Proteomes" id="UP000494106">
    <property type="component" value="Unassembled WGS sequence"/>
</dbReference>
<feature type="compositionally biased region" description="Basic residues" evidence="1">
    <location>
        <begin position="167"/>
        <end position="177"/>
    </location>
</feature>
<dbReference type="AlphaFoldDB" id="A0A8S1AH34"/>
<proteinExistence type="predicted"/>
<dbReference type="OrthoDB" id="7490888at2759"/>
<feature type="region of interest" description="Disordered" evidence="1">
    <location>
        <begin position="1"/>
        <end position="50"/>
    </location>
</feature>